<dbReference type="GO" id="GO:0005829">
    <property type="term" value="C:cytosol"/>
    <property type="evidence" value="ECO:0007669"/>
    <property type="project" value="TreeGrafter"/>
</dbReference>
<keyword evidence="4" id="KW-0645">Protease</keyword>
<evidence type="ECO:0000313" key="10">
    <source>
        <dbReference type="Proteomes" id="UP000183585"/>
    </source>
</evidence>
<dbReference type="InterPro" id="IPR051167">
    <property type="entry name" value="Prolyl_oligopep/macrocyclase"/>
</dbReference>
<evidence type="ECO:0000256" key="5">
    <source>
        <dbReference type="ARBA" id="ARBA00022801"/>
    </source>
</evidence>
<dbReference type="GO" id="GO:0004252">
    <property type="term" value="F:serine-type endopeptidase activity"/>
    <property type="evidence" value="ECO:0007669"/>
    <property type="project" value="UniProtKB-EC"/>
</dbReference>
<dbReference type="EMBL" id="FMCT01000002">
    <property type="protein sequence ID" value="SCE82936.1"/>
    <property type="molecule type" value="Genomic_DNA"/>
</dbReference>
<accession>A0A1C4VG40</accession>
<evidence type="ECO:0000256" key="4">
    <source>
        <dbReference type="ARBA" id="ARBA00022670"/>
    </source>
</evidence>
<gene>
    <name evidence="9" type="ORF">GA0070563_102260</name>
</gene>
<evidence type="ECO:0000259" key="7">
    <source>
        <dbReference type="Pfam" id="PF00326"/>
    </source>
</evidence>
<dbReference type="InterPro" id="IPR002471">
    <property type="entry name" value="Pept_S9_AS"/>
</dbReference>
<dbReference type="RefSeq" id="WP_074473089.1">
    <property type="nucleotide sequence ID" value="NZ_FMCT01000002.1"/>
</dbReference>
<comment type="catalytic activity">
    <reaction evidence="1">
        <text>Hydrolysis of Pro-|-Xaa &gt;&gt; Ala-|-Xaa in oligopeptides.</text>
        <dbReference type="EC" id="3.4.21.26"/>
    </reaction>
</comment>
<feature type="domain" description="Peptidase S9A N-terminal" evidence="8">
    <location>
        <begin position="6"/>
        <end position="416"/>
    </location>
</feature>
<dbReference type="InterPro" id="IPR002470">
    <property type="entry name" value="Peptidase_S9A"/>
</dbReference>
<dbReference type="InterPro" id="IPR001375">
    <property type="entry name" value="Peptidase_S9_cat"/>
</dbReference>
<dbReference type="PANTHER" id="PTHR42881">
    <property type="entry name" value="PROLYL ENDOPEPTIDASE"/>
    <property type="match status" value="1"/>
</dbReference>
<dbReference type="PRINTS" id="PR00862">
    <property type="entry name" value="PROLIGOPTASE"/>
</dbReference>
<dbReference type="Proteomes" id="UP000183585">
    <property type="component" value="Unassembled WGS sequence"/>
</dbReference>
<dbReference type="PROSITE" id="PS00708">
    <property type="entry name" value="PRO_ENDOPEP_SER"/>
    <property type="match status" value="1"/>
</dbReference>
<evidence type="ECO:0000256" key="3">
    <source>
        <dbReference type="ARBA" id="ARBA00011897"/>
    </source>
</evidence>
<proteinExistence type="inferred from homology"/>
<dbReference type="SUPFAM" id="SSF53474">
    <property type="entry name" value="alpha/beta-Hydrolases"/>
    <property type="match status" value="1"/>
</dbReference>
<dbReference type="InterPro" id="IPR023302">
    <property type="entry name" value="Pept_S9A_N"/>
</dbReference>
<dbReference type="InterPro" id="IPR029058">
    <property type="entry name" value="AB_hydrolase_fold"/>
</dbReference>
<evidence type="ECO:0000256" key="1">
    <source>
        <dbReference type="ARBA" id="ARBA00001070"/>
    </source>
</evidence>
<keyword evidence="10" id="KW-1185">Reference proteome</keyword>
<evidence type="ECO:0000256" key="6">
    <source>
        <dbReference type="ARBA" id="ARBA00022825"/>
    </source>
</evidence>
<dbReference type="PANTHER" id="PTHR42881:SF2">
    <property type="entry name" value="PROLYL ENDOPEPTIDASE"/>
    <property type="match status" value="1"/>
</dbReference>
<reference evidence="10" key="1">
    <citation type="submission" date="2016-06" db="EMBL/GenBank/DDBJ databases">
        <authorList>
            <person name="Varghese N."/>
            <person name="Submissions Spin"/>
        </authorList>
    </citation>
    <scope>NUCLEOTIDE SEQUENCE [LARGE SCALE GENOMIC DNA]</scope>
    <source>
        <strain evidence="10">DSM 43168</strain>
    </source>
</reference>
<comment type="similarity">
    <text evidence="2">Belongs to the peptidase S9A family.</text>
</comment>
<protein>
    <recommendedName>
        <fullName evidence="3">prolyl oligopeptidase</fullName>
        <ecNumber evidence="3">3.4.21.26</ecNumber>
    </recommendedName>
</protein>
<dbReference type="Gene3D" id="3.40.50.1820">
    <property type="entry name" value="alpha/beta hydrolase"/>
    <property type="match status" value="1"/>
</dbReference>
<feature type="domain" description="Peptidase S9 prolyl oligopeptidase catalytic" evidence="7">
    <location>
        <begin position="472"/>
        <end position="682"/>
    </location>
</feature>
<dbReference type="SUPFAM" id="SSF50993">
    <property type="entry name" value="Peptidase/esterase 'gauge' domain"/>
    <property type="match status" value="1"/>
</dbReference>
<dbReference type="AlphaFoldDB" id="A0A1C4VG40"/>
<name>A0A1C4VG40_9ACTN</name>
<sequence>MRGRYPTAPREETADDVHGVRVPDPYRWLEDGTSPQTQRWVEEQDVLYQQFRATLPDADRWRAELTARTAHGYRGTPRARGRRLFFEHRAAGADLPVLMVREGDVDRPLVDVRGLDPGGRMVLDAWEPSLEGERLAFQVSRDGTEESLLYVLDVATGRPVDGPVDRIRRSSVGWLPGGESFYYVARLPSEHGPGGGHYHRRVYLHKVGADRDSDILVFGDGQAMTRFFTVGMSPDGRWLVVTATTGTAPDTEVYLADLTASSPERPDLRLVMAGARTRLHLAPGTDPDGSMWLRTDHGAPRRRILSCRPSTPERWRELIPERGDAVLDHFAVLDGPELDRPVAVVGWIRHAAAEITVHDLVDGNQVGAIELPGTGMVSAFSVRPEPGHEMWFSYTDFTTPPRVLHFDARTGLTTPWWTATGGSDVVTTQESYPSADVTVRLFLISRTGRPDRPRPVILTGYGGFGISMAPAYSPQAAAWVEAGGVVAIAGLRGGGEEGEQWHRAGRGNLKQNTFDDFHAAGDHLVARGWTTRSMLGTLGGSNGGLLVAAAVTQRPRAYAAVVCMSPLLDMVRYHLSGLGPSWVPEYGSVDDEDQAQTLLAYSPYHHVTPATAFPPVLLTVSDGDTRVDPAHARKMCAALQHSSTGGQVLFRLDRGVGHGSRALSRTVALQSDCLAFLAANLGLTAP</sequence>
<dbReference type="GO" id="GO:0070012">
    <property type="term" value="F:oligopeptidase activity"/>
    <property type="evidence" value="ECO:0007669"/>
    <property type="project" value="TreeGrafter"/>
</dbReference>
<evidence type="ECO:0000313" key="9">
    <source>
        <dbReference type="EMBL" id="SCE82936.1"/>
    </source>
</evidence>
<dbReference type="GO" id="GO:0006508">
    <property type="term" value="P:proteolysis"/>
    <property type="evidence" value="ECO:0007669"/>
    <property type="project" value="UniProtKB-KW"/>
</dbReference>
<evidence type="ECO:0000259" key="8">
    <source>
        <dbReference type="Pfam" id="PF02897"/>
    </source>
</evidence>
<keyword evidence="6" id="KW-0720">Serine protease</keyword>
<dbReference type="Pfam" id="PF02897">
    <property type="entry name" value="Peptidase_S9_N"/>
    <property type="match status" value="1"/>
</dbReference>
<evidence type="ECO:0000256" key="2">
    <source>
        <dbReference type="ARBA" id="ARBA00005228"/>
    </source>
</evidence>
<dbReference type="EC" id="3.4.21.26" evidence="3"/>
<keyword evidence="5 9" id="KW-0378">Hydrolase</keyword>
<organism evidence="9 10">
    <name type="scientific">Micromonospora carbonacea</name>
    <dbReference type="NCBI Taxonomy" id="47853"/>
    <lineage>
        <taxon>Bacteria</taxon>
        <taxon>Bacillati</taxon>
        <taxon>Actinomycetota</taxon>
        <taxon>Actinomycetes</taxon>
        <taxon>Micromonosporales</taxon>
        <taxon>Micromonosporaceae</taxon>
        <taxon>Micromonospora</taxon>
    </lineage>
</organism>
<dbReference type="Gene3D" id="2.130.10.120">
    <property type="entry name" value="Prolyl oligopeptidase, N-terminal domain"/>
    <property type="match status" value="1"/>
</dbReference>
<dbReference type="Pfam" id="PF00326">
    <property type="entry name" value="Peptidase_S9"/>
    <property type="match status" value="1"/>
</dbReference>